<dbReference type="EMBL" id="JBHUDM010000002">
    <property type="protein sequence ID" value="MFD1641945.1"/>
    <property type="molecule type" value="Genomic_DNA"/>
</dbReference>
<keyword evidence="3" id="KW-1185">Reference proteome</keyword>
<dbReference type="SFLD" id="SFLDS00003">
    <property type="entry name" value="Haloacid_Dehalogenase"/>
    <property type="match status" value="1"/>
</dbReference>
<dbReference type="PANTHER" id="PTHR18901">
    <property type="entry name" value="2-DEOXYGLUCOSE-6-PHOSPHATE PHOSPHATASE 2"/>
    <property type="match status" value="1"/>
</dbReference>
<dbReference type="SUPFAM" id="SSF56784">
    <property type="entry name" value="HAD-like"/>
    <property type="match status" value="1"/>
</dbReference>
<dbReference type="Gene3D" id="3.40.50.1000">
    <property type="entry name" value="HAD superfamily/HAD-like"/>
    <property type="match status" value="1"/>
</dbReference>
<dbReference type="NCBIfam" id="TIGR01509">
    <property type="entry name" value="HAD-SF-IA-v3"/>
    <property type="match status" value="1"/>
</dbReference>
<dbReference type="SFLD" id="SFLDG01129">
    <property type="entry name" value="C1.5:_HAD__Beta-PGM__Phosphata"/>
    <property type="match status" value="1"/>
</dbReference>
<organism evidence="2 3">
    <name type="scientific">Halohasta litorea</name>
    <dbReference type="NCBI Taxonomy" id="869891"/>
    <lineage>
        <taxon>Archaea</taxon>
        <taxon>Methanobacteriati</taxon>
        <taxon>Methanobacteriota</taxon>
        <taxon>Stenosarchaea group</taxon>
        <taxon>Halobacteria</taxon>
        <taxon>Halobacteriales</taxon>
        <taxon>Haloferacaceae</taxon>
        <taxon>Halohasta</taxon>
    </lineage>
</organism>
<proteinExistence type="inferred from homology"/>
<evidence type="ECO:0000256" key="1">
    <source>
        <dbReference type="ARBA" id="ARBA00007958"/>
    </source>
</evidence>
<accession>A0ABD6D9E3</accession>
<evidence type="ECO:0000313" key="2">
    <source>
        <dbReference type="EMBL" id="MFD1641945.1"/>
    </source>
</evidence>
<keyword evidence="2" id="KW-0378">Hydrolase</keyword>
<dbReference type="Pfam" id="PF00702">
    <property type="entry name" value="Hydrolase"/>
    <property type="match status" value="1"/>
</dbReference>
<dbReference type="Proteomes" id="UP001597052">
    <property type="component" value="Unassembled WGS sequence"/>
</dbReference>
<name>A0ABD6D9E3_9EURY</name>
<protein>
    <submittedName>
        <fullName evidence="2">HAD family hydrolase</fullName>
    </submittedName>
</protein>
<evidence type="ECO:0000313" key="3">
    <source>
        <dbReference type="Proteomes" id="UP001597052"/>
    </source>
</evidence>
<sequence length="215" mass="23950">MVTVVLFDMDGVLVDSERYWERHWEQQVFPRVQSGEPVIDDITGRSIQDIITVLDSEYGLPVAVDTFQEEIEAFADEMYREKATVTPGMESLFAGLQDRGLTVAVVSSALNRWIAHVIEHSELNPAITVSAEDIDAPSKPNPAIYTHAMDRLGVDPSECLVVEDSVQGVKAGNRADTTVIRYQCNQRADPIPESDYVAENITELREKIVQLSNEA</sequence>
<dbReference type="InterPro" id="IPR006439">
    <property type="entry name" value="HAD-SF_hydro_IA"/>
</dbReference>
<gene>
    <name evidence="2" type="ORF">ACFSBW_08665</name>
</gene>
<comment type="caution">
    <text evidence="2">The sequence shown here is derived from an EMBL/GenBank/DDBJ whole genome shotgun (WGS) entry which is preliminary data.</text>
</comment>
<dbReference type="InterPro" id="IPR023214">
    <property type="entry name" value="HAD_sf"/>
</dbReference>
<dbReference type="AlphaFoldDB" id="A0ABD6D9E3"/>
<reference evidence="2 3" key="1">
    <citation type="journal article" date="2019" name="Int. J. Syst. Evol. Microbiol.">
        <title>The Global Catalogue of Microorganisms (GCM) 10K type strain sequencing project: providing services to taxonomists for standard genome sequencing and annotation.</title>
        <authorList>
            <consortium name="The Broad Institute Genomics Platform"/>
            <consortium name="The Broad Institute Genome Sequencing Center for Infectious Disease"/>
            <person name="Wu L."/>
            <person name="Ma J."/>
        </authorList>
    </citation>
    <scope>NUCLEOTIDE SEQUENCE [LARGE SCALE GENOMIC DNA]</scope>
    <source>
        <strain evidence="2 3">CGMCC 1.10593</strain>
    </source>
</reference>
<comment type="similarity">
    <text evidence="1">Belongs to the HAD-like hydrolase superfamily.</text>
</comment>
<dbReference type="RefSeq" id="WP_256395678.1">
    <property type="nucleotide sequence ID" value="NZ_JANHDJ010000002.1"/>
</dbReference>
<dbReference type="Gene3D" id="1.10.150.240">
    <property type="entry name" value="Putative phosphatase, domain 2"/>
    <property type="match status" value="1"/>
</dbReference>
<dbReference type="PRINTS" id="PR00413">
    <property type="entry name" value="HADHALOGNASE"/>
</dbReference>
<dbReference type="InterPro" id="IPR023198">
    <property type="entry name" value="PGP-like_dom2"/>
</dbReference>
<dbReference type="CDD" id="cd07505">
    <property type="entry name" value="HAD_BPGM-like"/>
    <property type="match status" value="1"/>
</dbReference>
<dbReference type="PANTHER" id="PTHR18901:SF38">
    <property type="entry name" value="PSEUDOURIDINE-5'-PHOSPHATASE"/>
    <property type="match status" value="1"/>
</dbReference>
<dbReference type="InterPro" id="IPR036412">
    <property type="entry name" value="HAD-like_sf"/>
</dbReference>
<dbReference type="GO" id="GO:0016787">
    <property type="term" value="F:hydrolase activity"/>
    <property type="evidence" value="ECO:0007669"/>
    <property type="project" value="UniProtKB-KW"/>
</dbReference>